<keyword evidence="1" id="KW-0472">Membrane</keyword>
<keyword evidence="3" id="KW-1185">Reference proteome</keyword>
<dbReference type="RefSeq" id="WP_161631923.1">
    <property type="nucleotide sequence ID" value="NZ_QJTI01000005.1"/>
</dbReference>
<keyword evidence="1" id="KW-0812">Transmembrane</keyword>
<reference evidence="2 3" key="1">
    <citation type="submission" date="2018-06" db="EMBL/GenBank/DDBJ databases">
        <title>Genomic Encyclopedia of Archaeal and Bacterial Type Strains, Phase II (KMG-II): from individual species to whole genera.</title>
        <authorList>
            <person name="Goeker M."/>
        </authorList>
    </citation>
    <scope>NUCLEOTIDE SEQUENCE [LARGE SCALE GENOMIC DNA]</scope>
    <source>
        <strain evidence="2 3">JCM 11668</strain>
    </source>
</reference>
<name>A0A318TFS7_9BRAD</name>
<gene>
    <name evidence="2" type="ORF">BJ122_10538</name>
</gene>
<organism evidence="2 3">
    <name type="scientific">Rhodopseudomonas faecalis</name>
    <dbReference type="NCBI Taxonomy" id="99655"/>
    <lineage>
        <taxon>Bacteria</taxon>
        <taxon>Pseudomonadati</taxon>
        <taxon>Pseudomonadota</taxon>
        <taxon>Alphaproteobacteria</taxon>
        <taxon>Hyphomicrobiales</taxon>
        <taxon>Nitrobacteraceae</taxon>
        <taxon>Rhodopseudomonas</taxon>
    </lineage>
</organism>
<feature type="transmembrane region" description="Helical" evidence="1">
    <location>
        <begin position="25"/>
        <end position="42"/>
    </location>
</feature>
<dbReference type="EMBL" id="QJTI01000005">
    <property type="protein sequence ID" value="PYF03781.1"/>
    <property type="molecule type" value="Genomic_DNA"/>
</dbReference>
<sequence length="48" mass="5359">MRQTSLEISSDWAGRAAWLRRQVDWLLPYAALAVIAAIAFGMPSPHSF</sequence>
<evidence type="ECO:0000313" key="2">
    <source>
        <dbReference type="EMBL" id="PYF03781.1"/>
    </source>
</evidence>
<proteinExistence type="predicted"/>
<protein>
    <submittedName>
        <fullName evidence="2">Uncharacterized protein</fullName>
    </submittedName>
</protein>
<evidence type="ECO:0000256" key="1">
    <source>
        <dbReference type="SAM" id="Phobius"/>
    </source>
</evidence>
<accession>A0A318TFS7</accession>
<comment type="caution">
    <text evidence="2">The sequence shown here is derived from an EMBL/GenBank/DDBJ whole genome shotgun (WGS) entry which is preliminary data.</text>
</comment>
<dbReference type="Proteomes" id="UP000248148">
    <property type="component" value="Unassembled WGS sequence"/>
</dbReference>
<keyword evidence="1" id="KW-1133">Transmembrane helix</keyword>
<evidence type="ECO:0000313" key="3">
    <source>
        <dbReference type="Proteomes" id="UP000248148"/>
    </source>
</evidence>
<dbReference type="AlphaFoldDB" id="A0A318TFS7"/>